<organism evidence="3 4">
    <name type="scientific">Dissophora globulifera</name>
    <dbReference type="NCBI Taxonomy" id="979702"/>
    <lineage>
        <taxon>Eukaryota</taxon>
        <taxon>Fungi</taxon>
        <taxon>Fungi incertae sedis</taxon>
        <taxon>Mucoromycota</taxon>
        <taxon>Mortierellomycotina</taxon>
        <taxon>Mortierellomycetes</taxon>
        <taxon>Mortierellales</taxon>
        <taxon>Mortierellaceae</taxon>
        <taxon>Dissophora</taxon>
    </lineage>
</organism>
<dbReference type="EMBL" id="JAAAIP010000692">
    <property type="protein sequence ID" value="KAG0313590.1"/>
    <property type="molecule type" value="Genomic_DNA"/>
</dbReference>
<dbReference type="SMART" id="SM00368">
    <property type="entry name" value="LRR_RI"/>
    <property type="match status" value="9"/>
</dbReference>
<feature type="coiled-coil region" evidence="1">
    <location>
        <begin position="194"/>
        <end position="295"/>
    </location>
</feature>
<evidence type="ECO:0000256" key="1">
    <source>
        <dbReference type="SAM" id="Coils"/>
    </source>
</evidence>
<evidence type="ECO:0000256" key="2">
    <source>
        <dbReference type="SAM" id="MobiDB-lite"/>
    </source>
</evidence>
<dbReference type="CDD" id="cd00116">
    <property type="entry name" value="LRR_RI"/>
    <property type="match status" value="1"/>
</dbReference>
<dbReference type="AlphaFoldDB" id="A0A9P6UPG8"/>
<evidence type="ECO:0000313" key="4">
    <source>
        <dbReference type="Proteomes" id="UP000738325"/>
    </source>
</evidence>
<dbReference type="Proteomes" id="UP000738325">
    <property type="component" value="Unassembled WGS sequence"/>
</dbReference>
<dbReference type="SUPFAM" id="SSF52047">
    <property type="entry name" value="RNI-like"/>
    <property type="match status" value="1"/>
</dbReference>
<protein>
    <recommendedName>
        <fullName evidence="5">RNI-like protein</fullName>
    </recommendedName>
</protein>
<keyword evidence="4" id="KW-1185">Reference proteome</keyword>
<feature type="region of interest" description="Disordered" evidence="2">
    <location>
        <begin position="138"/>
        <end position="160"/>
    </location>
</feature>
<accession>A0A9P6UPG8</accession>
<evidence type="ECO:0008006" key="5">
    <source>
        <dbReference type="Google" id="ProtNLM"/>
    </source>
</evidence>
<name>A0A9P6UPG8_9FUNG</name>
<dbReference type="InterPro" id="IPR052394">
    <property type="entry name" value="LRR-containing"/>
</dbReference>
<sequence>MKDAQSFRLAGTTQILKIPIQHVDGQSVVYWDRIEQAFPGVKQVKNGDVAIPHCIKYFPGVVLDVVLSGATENFNAESLVGTPSVVPTIALSTTLTVGLSDAPVDIQTGHPSEGKPVKGLRVTSALAETPVNDVRAQASLTGSPVPPPTSHSDVKATSKTAPSCKQVVQLVSKQANESGSQIPIQELSANMAHMIRLQEASDTKQEELKRLQNQALEQQEEMKRLQNQTLEQQEEMKQLQNQALEQHEKMRRLQKQALEGQEKISRLQEQVLHHQEEAKQLQIQSQEELRQMRDEVMGQLAVLQSRVQAVLTQTFELHEYPIPRLFIVLPQDPSGWDAVNPFSNKFRLYFLCECGEHTKLANSRTKIPHHIHLAKHEGYEIARPSEFFRQYGAYLVTILKMLKLGITVAGVVMPALSQLISPDVIGQSIHSLKQLQGNIIPTVDQVIEWMDRVSVDEGEAIEDISTSKGKSEEVIEQMEAKEALEGANLRKLSTFLQDKDENKVLGNLYRTVTVEGHVKWVCIDHYRENYQEAQARAFQRALNLVGGLFDENNGLVTVKLRSRALAEQFYAALGRARSVLELDIDLDFECTKSDLEGLENVLKTSSVSILRLDNQRFRTSIGGKLLSRSAQHEALSRIMTLPNMTTIHIILSKESGKLSSLLPKNSSSLHKLSLEMVVGGTGYMEVRILAEMLKTNSTLVTWYLYNNNIGDNGAQALSKSLKANSAPIILDFERNSIEDNGVQALSEALKTNSTLNTLRLWNNSIGDSGAQALSDALKTNSTLTTLDLNYNKIGGNGAHALSGALKANSTLTTVSLTHNSIGDNGAQALSEALKTNSTLTSLDLNKNKIGHNGAQALSMALKINWTLTTIDLRYNSIGDNGAQALSEALKINSTLTTLDLQYNSIGDIGAQALSEALKINRTLTTLDLRYNSIGNIGTQALSEVLKTNQTLTTLDLRYKNNGALEPSWVLQSNKDMIQLALHEAWNVNNDEWPSAAVGPISGQTKI</sequence>
<dbReference type="OrthoDB" id="2395959at2759"/>
<dbReference type="Gene3D" id="3.80.10.10">
    <property type="entry name" value="Ribonuclease Inhibitor"/>
    <property type="match status" value="3"/>
</dbReference>
<dbReference type="InterPro" id="IPR001611">
    <property type="entry name" value="Leu-rich_rpt"/>
</dbReference>
<dbReference type="PANTHER" id="PTHR24114:SF2">
    <property type="entry name" value="F-BOX DOMAIN-CONTAINING PROTEIN-RELATED"/>
    <property type="match status" value="1"/>
</dbReference>
<dbReference type="PANTHER" id="PTHR24114">
    <property type="entry name" value="LEUCINE RICH REPEAT FAMILY PROTEIN"/>
    <property type="match status" value="1"/>
</dbReference>
<proteinExistence type="predicted"/>
<reference evidence="3" key="1">
    <citation type="journal article" date="2020" name="Fungal Divers.">
        <title>Resolving the Mortierellaceae phylogeny through synthesis of multi-gene phylogenetics and phylogenomics.</title>
        <authorList>
            <person name="Vandepol N."/>
            <person name="Liber J."/>
            <person name="Desiro A."/>
            <person name="Na H."/>
            <person name="Kennedy M."/>
            <person name="Barry K."/>
            <person name="Grigoriev I.V."/>
            <person name="Miller A.N."/>
            <person name="O'Donnell K."/>
            <person name="Stajich J.E."/>
            <person name="Bonito G."/>
        </authorList>
    </citation>
    <scope>NUCLEOTIDE SEQUENCE</scope>
    <source>
        <strain evidence="3">REB-010B</strain>
    </source>
</reference>
<comment type="caution">
    <text evidence="3">The sequence shown here is derived from an EMBL/GenBank/DDBJ whole genome shotgun (WGS) entry which is preliminary data.</text>
</comment>
<keyword evidence="1" id="KW-0175">Coiled coil</keyword>
<evidence type="ECO:0000313" key="3">
    <source>
        <dbReference type="EMBL" id="KAG0313590.1"/>
    </source>
</evidence>
<dbReference type="InterPro" id="IPR032675">
    <property type="entry name" value="LRR_dom_sf"/>
</dbReference>
<gene>
    <name evidence="3" type="ORF">BGZ99_008727</name>
</gene>
<dbReference type="Pfam" id="PF13516">
    <property type="entry name" value="LRR_6"/>
    <property type="match status" value="8"/>
</dbReference>